<dbReference type="EMBL" id="FNGW01000012">
    <property type="protein sequence ID" value="SDM46015.1"/>
    <property type="molecule type" value="Genomic_DNA"/>
</dbReference>
<dbReference type="PANTHER" id="PTHR37305">
    <property type="entry name" value="INTEGRAL MEMBRANE PROTEIN-RELATED"/>
    <property type="match status" value="1"/>
</dbReference>
<protein>
    <submittedName>
        <fullName evidence="2">ABC-2 family transporter protein</fullName>
    </submittedName>
</protein>
<dbReference type="RefSeq" id="WP_092727562.1">
    <property type="nucleotide sequence ID" value="NZ_FNGW01000012.1"/>
</dbReference>
<keyword evidence="1" id="KW-1133">Transmembrane helix</keyword>
<evidence type="ECO:0000313" key="3">
    <source>
        <dbReference type="Proteomes" id="UP000199068"/>
    </source>
</evidence>
<reference evidence="2 3" key="1">
    <citation type="submission" date="2016-10" db="EMBL/GenBank/DDBJ databases">
        <authorList>
            <person name="de Groot N.N."/>
        </authorList>
    </citation>
    <scope>NUCLEOTIDE SEQUENCE [LARGE SCALE GENOMIC DNA]</scope>
    <source>
        <strain evidence="2 3">DSM 797</strain>
    </source>
</reference>
<sequence>MINIIKNEFISTKKSVLIIFNALIVATIAFAYFAGAKLGGVNIFTESDIVDLFFKSTVNILAPFVVVLVSKVITEEFNNGGMKIYLINPISRNEILIGKSIFIFINVLISMAIQLLLSLIAVCVLLQIPSLGFVVDTTLKYLVTLIPVIGLILIFTIPGFLMNTSRNAISGGFVLIAAFNIVASFYEKLNPYSIMYVMKNIALSNQGLINNSLISLGYIVIGFIISSYVFSNKEIN</sequence>
<evidence type="ECO:0000256" key="1">
    <source>
        <dbReference type="SAM" id="Phobius"/>
    </source>
</evidence>
<evidence type="ECO:0000313" key="2">
    <source>
        <dbReference type="EMBL" id="SDM46015.1"/>
    </source>
</evidence>
<keyword evidence="1" id="KW-0472">Membrane</keyword>
<dbReference type="AlphaFoldDB" id="A0A1G9TFV1"/>
<dbReference type="Pfam" id="PF12730">
    <property type="entry name" value="ABC2_membrane_4"/>
    <property type="match status" value="1"/>
</dbReference>
<gene>
    <name evidence="2" type="ORF">SAMN04515677_11277</name>
</gene>
<name>A0A1G9TFV1_9FIRM</name>
<dbReference type="STRING" id="1121325.SAMN04515677_11277"/>
<feature type="transmembrane region" description="Helical" evidence="1">
    <location>
        <begin position="16"/>
        <end position="33"/>
    </location>
</feature>
<feature type="transmembrane region" description="Helical" evidence="1">
    <location>
        <begin position="168"/>
        <end position="186"/>
    </location>
</feature>
<keyword evidence="1" id="KW-0812">Transmembrane</keyword>
<feature type="transmembrane region" description="Helical" evidence="1">
    <location>
        <begin position="53"/>
        <end position="73"/>
    </location>
</feature>
<feature type="transmembrane region" description="Helical" evidence="1">
    <location>
        <begin position="141"/>
        <end position="161"/>
    </location>
</feature>
<organism evidence="2 3">
    <name type="scientific">Romboutsia lituseburensis DSM 797</name>
    <dbReference type="NCBI Taxonomy" id="1121325"/>
    <lineage>
        <taxon>Bacteria</taxon>
        <taxon>Bacillati</taxon>
        <taxon>Bacillota</taxon>
        <taxon>Clostridia</taxon>
        <taxon>Peptostreptococcales</taxon>
        <taxon>Peptostreptococcaceae</taxon>
        <taxon>Romboutsia</taxon>
    </lineage>
</organism>
<dbReference type="PANTHER" id="PTHR37305:SF1">
    <property type="entry name" value="MEMBRANE PROTEIN"/>
    <property type="match status" value="1"/>
</dbReference>
<dbReference type="Proteomes" id="UP000199068">
    <property type="component" value="Unassembled WGS sequence"/>
</dbReference>
<keyword evidence="3" id="KW-1185">Reference proteome</keyword>
<proteinExistence type="predicted"/>
<accession>A0A1G9TFV1</accession>
<feature type="transmembrane region" description="Helical" evidence="1">
    <location>
        <begin position="208"/>
        <end position="230"/>
    </location>
</feature>
<feature type="transmembrane region" description="Helical" evidence="1">
    <location>
        <begin position="101"/>
        <end position="129"/>
    </location>
</feature>